<sequence>MDNSLWQRLIAKIGIAILIIALIDLVYINWWILQSQSSKVKSQNLEETRAVQQEIIEEMPSPSVIPSPKSESKTDTKSPETKTVETKTIVERETQTIVQTAQKEIFIPIGSGSTKNNNYEDLAGLEVTIDTNKYPNIESAVFEASIWVQDGNGKMFAQLFNSTDKHPVWISEISTNSAKGVLTASSNITLDKGAKTYKVQAKTNLTEYAAHVENARIKITLK</sequence>
<dbReference type="Proteomes" id="UP000178577">
    <property type="component" value="Unassembled WGS sequence"/>
</dbReference>
<keyword evidence="2" id="KW-1133">Transmembrane helix</keyword>
<proteinExistence type="predicted"/>
<evidence type="ECO:0000313" key="4">
    <source>
        <dbReference type="Proteomes" id="UP000178577"/>
    </source>
</evidence>
<dbReference type="EMBL" id="MFAY01000004">
    <property type="protein sequence ID" value="OGD89584.1"/>
    <property type="molecule type" value="Genomic_DNA"/>
</dbReference>
<evidence type="ECO:0000256" key="1">
    <source>
        <dbReference type="SAM" id="MobiDB-lite"/>
    </source>
</evidence>
<evidence type="ECO:0000313" key="3">
    <source>
        <dbReference type="EMBL" id="OGD89584.1"/>
    </source>
</evidence>
<feature type="transmembrane region" description="Helical" evidence="2">
    <location>
        <begin position="9"/>
        <end position="33"/>
    </location>
</feature>
<gene>
    <name evidence="3" type="ORF">A2693_01070</name>
</gene>
<keyword evidence="2" id="KW-0812">Transmembrane</keyword>
<reference evidence="3 4" key="1">
    <citation type="journal article" date="2016" name="Nat. Commun.">
        <title>Thousands of microbial genomes shed light on interconnected biogeochemical processes in an aquifer system.</title>
        <authorList>
            <person name="Anantharaman K."/>
            <person name="Brown C.T."/>
            <person name="Hug L.A."/>
            <person name="Sharon I."/>
            <person name="Castelle C.J."/>
            <person name="Probst A.J."/>
            <person name="Thomas B.C."/>
            <person name="Singh A."/>
            <person name="Wilkins M.J."/>
            <person name="Karaoz U."/>
            <person name="Brodie E.L."/>
            <person name="Williams K.H."/>
            <person name="Hubbard S.S."/>
            <person name="Banfield J.F."/>
        </authorList>
    </citation>
    <scope>NUCLEOTIDE SEQUENCE [LARGE SCALE GENOMIC DNA]</scope>
</reference>
<comment type="caution">
    <text evidence="3">The sequence shown here is derived from an EMBL/GenBank/DDBJ whole genome shotgun (WGS) entry which is preliminary data.</text>
</comment>
<protein>
    <submittedName>
        <fullName evidence="3">Uncharacterized protein</fullName>
    </submittedName>
</protein>
<accession>A0A1F5GCM3</accession>
<name>A0A1F5GCM3_9BACT</name>
<feature type="compositionally biased region" description="Basic and acidic residues" evidence="1">
    <location>
        <begin position="70"/>
        <end position="85"/>
    </location>
</feature>
<dbReference type="AlphaFoldDB" id="A0A1F5GCM3"/>
<organism evidence="3 4">
    <name type="scientific">Candidatus Curtissbacteria bacterium RIFCSPHIGHO2_01_FULL_40_12</name>
    <dbReference type="NCBI Taxonomy" id="1797710"/>
    <lineage>
        <taxon>Bacteria</taxon>
        <taxon>Candidatus Curtissiibacteriota</taxon>
    </lineage>
</organism>
<evidence type="ECO:0000256" key="2">
    <source>
        <dbReference type="SAM" id="Phobius"/>
    </source>
</evidence>
<keyword evidence="2" id="KW-0472">Membrane</keyword>
<feature type="region of interest" description="Disordered" evidence="1">
    <location>
        <begin position="57"/>
        <end position="85"/>
    </location>
</feature>